<dbReference type="Pfam" id="PF12937">
    <property type="entry name" value="F-box-like"/>
    <property type="match status" value="1"/>
</dbReference>
<dbReference type="Proteomes" id="UP000078512">
    <property type="component" value="Unassembled WGS sequence"/>
</dbReference>
<evidence type="ECO:0000313" key="3">
    <source>
        <dbReference type="EMBL" id="OAQ32796.1"/>
    </source>
</evidence>
<dbReference type="InterPro" id="IPR032675">
    <property type="entry name" value="LRR_dom_sf"/>
</dbReference>
<proteinExistence type="predicted"/>
<sequence length="553" mass="63187">MSILDNNKRVPQQQEQEQQHPTRTISISRLQSQEQGQDDGGSSTNVQRALRIPEIVIEIGHHLTASDLTSCLFVCKLWNTIAQHHLWRSVFIYQKSEDFLVSLLPGQQEAIRRNAQRIKTLGLVQHETVLVGCEACTQLEEVYFFGLLDKNQLSDRVLMAAYGEGDENMQQEVVEGGEDGEEAIEEQMDEPSALDLIAQNPWLKKIHLFDIEVLTRLWTPTRLRLLRQHPSLRSITMMFANYVHDLYIIRKIVTHCPDTVQELKFTTFGGAIVQPSVREERIHDALVNQWRPLPQMRYLTIDMCLYPCETTVLLPLLRCCPSLTRLRLNTMYVGDMDALMGVLMQESLLGSVTQLEFPNALQDPAFAVQFMERYRGLKSLTMRVSIGYERVLAGMIQYLGSTLEHIRLMESMTTVSSQQYLAGVDSILEGCRRLKTLRVDVWGNHAPGTGVAMDRLLGSTEWACKETLEELAVRIDNPRGDLDHWSYERGVMMVGRLFERLQVMPKLRRIEFLWGGLWRAIPLATGLQGIHAASLRGSKMTLADVKRMGLHWM</sequence>
<dbReference type="EMBL" id="KV442023">
    <property type="protein sequence ID" value="OAQ32796.1"/>
    <property type="molecule type" value="Genomic_DNA"/>
</dbReference>
<dbReference type="PANTHER" id="PTHR38926">
    <property type="entry name" value="F-BOX DOMAIN CONTAINING PROTEIN, EXPRESSED"/>
    <property type="match status" value="1"/>
</dbReference>
<evidence type="ECO:0000313" key="4">
    <source>
        <dbReference type="Proteomes" id="UP000078512"/>
    </source>
</evidence>
<evidence type="ECO:0000256" key="1">
    <source>
        <dbReference type="SAM" id="MobiDB-lite"/>
    </source>
</evidence>
<dbReference type="PANTHER" id="PTHR38926:SF72">
    <property type="entry name" value="IM:7136021-RELATED"/>
    <property type="match status" value="1"/>
</dbReference>
<gene>
    <name evidence="3" type="ORF">K457DRAFT_134905</name>
</gene>
<reference evidence="3 4" key="1">
    <citation type="submission" date="2016-05" db="EMBL/GenBank/DDBJ databases">
        <title>Genome sequencing reveals origins of a unique bacterial endosymbiosis in the earliest lineages of terrestrial Fungi.</title>
        <authorList>
            <consortium name="DOE Joint Genome Institute"/>
            <person name="Uehling J."/>
            <person name="Gryganskyi A."/>
            <person name="Hameed K."/>
            <person name="Tschaplinski T."/>
            <person name="Misztal P."/>
            <person name="Wu S."/>
            <person name="Desiro A."/>
            <person name="Vande Pol N."/>
            <person name="Du Z.-Y."/>
            <person name="Zienkiewicz A."/>
            <person name="Zienkiewicz K."/>
            <person name="Morin E."/>
            <person name="Tisserant E."/>
            <person name="Splivallo R."/>
            <person name="Hainaut M."/>
            <person name="Henrissat B."/>
            <person name="Ohm R."/>
            <person name="Kuo A."/>
            <person name="Yan J."/>
            <person name="Lipzen A."/>
            <person name="Nolan M."/>
            <person name="Labutti K."/>
            <person name="Barry K."/>
            <person name="Goldstein A."/>
            <person name="Labbe J."/>
            <person name="Schadt C."/>
            <person name="Tuskan G."/>
            <person name="Grigoriev I."/>
            <person name="Martin F."/>
            <person name="Vilgalys R."/>
            <person name="Bonito G."/>
        </authorList>
    </citation>
    <scope>NUCLEOTIDE SEQUENCE [LARGE SCALE GENOMIC DNA]</scope>
    <source>
        <strain evidence="3 4">AG-77</strain>
    </source>
</reference>
<evidence type="ECO:0000259" key="2">
    <source>
        <dbReference type="Pfam" id="PF12937"/>
    </source>
</evidence>
<dbReference type="Gene3D" id="1.20.1280.50">
    <property type="match status" value="1"/>
</dbReference>
<dbReference type="InterPro" id="IPR036047">
    <property type="entry name" value="F-box-like_dom_sf"/>
</dbReference>
<keyword evidence="4" id="KW-1185">Reference proteome</keyword>
<dbReference type="Gene3D" id="3.80.10.10">
    <property type="entry name" value="Ribonuclease Inhibitor"/>
    <property type="match status" value="1"/>
</dbReference>
<dbReference type="AlphaFoldDB" id="A0A197K7W8"/>
<dbReference type="SUPFAM" id="SSF81383">
    <property type="entry name" value="F-box domain"/>
    <property type="match status" value="1"/>
</dbReference>
<feature type="domain" description="F-box" evidence="2">
    <location>
        <begin position="53"/>
        <end position="92"/>
    </location>
</feature>
<dbReference type="InterPro" id="IPR001810">
    <property type="entry name" value="F-box_dom"/>
</dbReference>
<dbReference type="OrthoDB" id="2385204at2759"/>
<protein>
    <recommendedName>
        <fullName evidence="2">F-box domain-containing protein</fullName>
    </recommendedName>
</protein>
<accession>A0A197K7W8</accession>
<feature type="region of interest" description="Disordered" evidence="1">
    <location>
        <begin position="1"/>
        <end position="24"/>
    </location>
</feature>
<dbReference type="SUPFAM" id="SSF52047">
    <property type="entry name" value="RNI-like"/>
    <property type="match status" value="1"/>
</dbReference>
<organism evidence="3 4">
    <name type="scientific">Linnemannia elongata AG-77</name>
    <dbReference type="NCBI Taxonomy" id="1314771"/>
    <lineage>
        <taxon>Eukaryota</taxon>
        <taxon>Fungi</taxon>
        <taxon>Fungi incertae sedis</taxon>
        <taxon>Mucoromycota</taxon>
        <taxon>Mortierellomycotina</taxon>
        <taxon>Mortierellomycetes</taxon>
        <taxon>Mortierellales</taxon>
        <taxon>Mortierellaceae</taxon>
        <taxon>Linnemannia</taxon>
    </lineage>
</organism>
<name>A0A197K7W8_9FUNG</name>